<evidence type="ECO:0000256" key="2">
    <source>
        <dbReference type="ARBA" id="ARBA00022692"/>
    </source>
</evidence>
<feature type="transmembrane region" description="Helical" evidence="5">
    <location>
        <begin position="108"/>
        <end position="127"/>
    </location>
</feature>
<dbReference type="EMBL" id="CP114052">
    <property type="protein sequence ID" value="WAW15400.1"/>
    <property type="molecule type" value="Genomic_DNA"/>
</dbReference>
<accession>A0ABY7JPV8</accession>
<evidence type="ECO:0000256" key="1">
    <source>
        <dbReference type="ARBA" id="ARBA00004141"/>
    </source>
</evidence>
<evidence type="ECO:0000256" key="3">
    <source>
        <dbReference type="ARBA" id="ARBA00022989"/>
    </source>
</evidence>
<feature type="transmembrane region" description="Helical" evidence="5">
    <location>
        <begin position="184"/>
        <end position="205"/>
    </location>
</feature>
<comment type="subcellular location">
    <subcellularLocation>
        <location evidence="1">Membrane</location>
        <topology evidence="1">Multi-pass membrane protein</topology>
    </subcellularLocation>
</comment>
<gene>
    <name evidence="7" type="ORF">O0R46_02850</name>
</gene>
<keyword evidence="2 5" id="KW-0812">Transmembrane</keyword>
<feature type="transmembrane region" description="Helical" evidence="5">
    <location>
        <begin position="7"/>
        <end position="24"/>
    </location>
</feature>
<keyword evidence="4 5" id="KW-0472">Membrane</keyword>
<feature type="transmembrane region" description="Helical" evidence="5">
    <location>
        <begin position="133"/>
        <end position="156"/>
    </location>
</feature>
<evidence type="ECO:0000313" key="7">
    <source>
        <dbReference type="EMBL" id="WAW15400.1"/>
    </source>
</evidence>
<dbReference type="RefSeq" id="WP_269312072.1">
    <property type="nucleotide sequence ID" value="NZ_CP114052.1"/>
</dbReference>
<feature type="transmembrane region" description="Helical" evidence="5">
    <location>
        <begin position="54"/>
        <end position="75"/>
    </location>
</feature>
<reference evidence="7" key="1">
    <citation type="submission" date="2022-12" db="EMBL/GenBank/DDBJ databases">
        <title>Peptostreptococcus.</title>
        <authorList>
            <person name="Lee S.H."/>
        </authorList>
    </citation>
    <scope>NUCLEOTIDE SEQUENCE</scope>
    <source>
        <strain evidence="7">CBA3647</strain>
    </source>
</reference>
<protein>
    <submittedName>
        <fullName evidence="7">FUSC family protein</fullName>
    </submittedName>
</protein>
<feature type="transmembrane region" description="Helical" evidence="5">
    <location>
        <begin position="81"/>
        <end position="101"/>
    </location>
</feature>
<feature type="transmembrane region" description="Helical" evidence="5">
    <location>
        <begin position="306"/>
        <end position="326"/>
    </location>
</feature>
<evidence type="ECO:0000256" key="5">
    <source>
        <dbReference type="SAM" id="Phobius"/>
    </source>
</evidence>
<proteinExistence type="predicted"/>
<dbReference type="InterPro" id="IPR049453">
    <property type="entry name" value="Memb_transporter_dom"/>
</dbReference>
<evidence type="ECO:0000313" key="8">
    <source>
        <dbReference type="Proteomes" id="UP001164187"/>
    </source>
</evidence>
<keyword evidence="8" id="KW-1185">Reference proteome</keyword>
<evidence type="ECO:0000259" key="6">
    <source>
        <dbReference type="Pfam" id="PF13515"/>
    </source>
</evidence>
<keyword evidence="3 5" id="KW-1133">Transmembrane helix</keyword>
<dbReference type="Pfam" id="PF13515">
    <property type="entry name" value="FUSC_2"/>
    <property type="match status" value="1"/>
</dbReference>
<feature type="domain" description="Integral membrane bound transporter" evidence="6">
    <location>
        <begin position="198"/>
        <end position="322"/>
    </location>
</feature>
<name>A0ABY7JPV8_9FIRM</name>
<sequence length="345" mass="39399">MKSKNKIFIKSIGAGISMSIPLIIGILSKDPNICTFGALGSFSFLIFRDRSIIWNIKAIVLHAIALLFSFFFGLITGMHSWILPFVISIISFIAFFFTRIYRIPKPDYFFVIMVFASGFNIRVNNIIQAFDNSIYLLYGICGALIACILTSLIMGLPKSLKKDDYESFTFLDKYYVTIHKSPDMFLKACHFSSVIFITAYISYLFRDNSGYWVLVSSAAILAGEHLNAIRKRTIGRVLGTLFGLIFGYFLIKIDMNKEVTIIFIIMFAVLIEYFVSLNYTLANFFINPQVLLLMSLHEQSYKYSILSVRFAGVVIGSIIAMLLIFLMTHSIRLMDHYTIPKYYQD</sequence>
<organism evidence="7 8">
    <name type="scientific">Peptostreptococcus equinus</name>
    <dbReference type="NCBI Taxonomy" id="3003601"/>
    <lineage>
        <taxon>Bacteria</taxon>
        <taxon>Bacillati</taxon>
        <taxon>Bacillota</taxon>
        <taxon>Clostridia</taxon>
        <taxon>Peptostreptococcales</taxon>
        <taxon>Peptostreptococcaceae</taxon>
        <taxon>Peptostreptococcus</taxon>
    </lineage>
</organism>
<feature type="transmembrane region" description="Helical" evidence="5">
    <location>
        <begin position="263"/>
        <end position="286"/>
    </location>
</feature>
<feature type="transmembrane region" description="Helical" evidence="5">
    <location>
        <begin position="233"/>
        <end position="251"/>
    </location>
</feature>
<dbReference type="Proteomes" id="UP001164187">
    <property type="component" value="Chromosome"/>
</dbReference>
<evidence type="ECO:0000256" key="4">
    <source>
        <dbReference type="ARBA" id="ARBA00023136"/>
    </source>
</evidence>